<dbReference type="EMBL" id="JBIGHX010000009">
    <property type="protein sequence ID" value="MFG6464165.1"/>
    <property type="molecule type" value="Genomic_DNA"/>
</dbReference>
<evidence type="ECO:0000313" key="2">
    <source>
        <dbReference type="EMBL" id="MFG6464165.1"/>
    </source>
</evidence>
<keyword evidence="3" id="KW-1185">Reference proteome</keyword>
<dbReference type="RefSeq" id="WP_394513479.1">
    <property type="nucleotide sequence ID" value="NZ_JBIGHX010000009.1"/>
</dbReference>
<protein>
    <submittedName>
        <fullName evidence="2">Uncharacterized protein</fullName>
    </submittedName>
</protein>
<feature type="compositionally biased region" description="Gly residues" evidence="1">
    <location>
        <begin position="131"/>
        <end position="140"/>
    </location>
</feature>
<comment type="caution">
    <text evidence="2">The sequence shown here is derived from an EMBL/GenBank/DDBJ whole genome shotgun (WGS) entry which is preliminary data.</text>
</comment>
<accession>A0ABW7GQI0</accession>
<feature type="region of interest" description="Disordered" evidence="1">
    <location>
        <begin position="108"/>
        <end position="140"/>
    </location>
</feature>
<evidence type="ECO:0000256" key="1">
    <source>
        <dbReference type="SAM" id="MobiDB-lite"/>
    </source>
</evidence>
<reference evidence="2 3" key="1">
    <citation type="submission" date="2024-08" db="EMBL/GenBank/DDBJ databases">
        <authorList>
            <person name="Lu H."/>
        </authorList>
    </citation>
    <scope>NUCLEOTIDE SEQUENCE [LARGE SCALE GENOMIC DNA]</scope>
    <source>
        <strain evidence="2 3">DXS20W</strain>
    </source>
</reference>
<name>A0ABW7GQI0_9BURK</name>
<dbReference type="Proteomes" id="UP001606302">
    <property type="component" value="Unassembled WGS sequence"/>
</dbReference>
<proteinExistence type="predicted"/>
<gene>
    <name evidence="2" type="ORF">ACG04Q_21530</name>
</gene>
<evidence type="ECO:0000313" key="3">
    <source>
        <dbReference type="Proteomes" id="UP001606302"/>
    </source>
</evidence>
<organism evidence="2 3">
    <name type="scientific">Pelomonas lactea</name>
    <dbReference type="NCBI Taxonomy" id="3299030"/>
    <lineage>
        <taxon>Bacteria</taxon>
        <taxon>Pseudomonadati</taxon>
        <taxon>Pseudomonadota</taxon>
        <taxon>Betaproteobacteria</taxon>
        <taxon>Burkholderiales</taxon>
        <taxon>Sphaerotilaceae</taxon>
        <taxon>Roseateles</taxon>
    </lineage>
</organism>
<sequence>MTNPLDYYYDHCAESAPEVGHYVGFLTGATAAAPFAAATVGESGVPFAWGPGQIATAAAGAAAYELGSQVGTAAGADLFERACNLAMDAGHSIATNLGDWVNNHLDGGAQDAASHDSSHGGGSSGHSDAGHYGGDMGGGI</sequence>